<proteinExistence type="predicted"/>
<accession>A0ABS3E965</accession>
<organism evidence="2 3">
    <name type="scientific">Microbulbifer salipaludis</name>
    <dbReference type="NCBI Taxonomy" id="187980"/>
    <lineage>
        <taxon>Bacteria</taxon>
        <taxon>Pseudomonadati</taxon>
        <taxon>Pseudomonadota</taxon>
        <taxon>Gammaproteobacteria</taxon>
        <taxon>Cellvibrionales</taxon>
        <taxon>Microbulbiferaceae</taxon>
        <taxon>Microbulbifer</taxon>
    </lineage>
</organism>
<dbReference type="RefSeq" id="WP_207002950.1">
    <property type="nucleotide sequence ID" value="NZ_JAEKJR010000002.1"/>
</dbReference>
<dbReference type="Proteomes" id="UP000664293">
    <property type="component" value="Unassembled WGS sequence"/>
</dbReference>
<evidence type="ECO:0000313" key="3">
    <source>
        <dbReference type="Proteomes" id="UP000664293"/>
    </source>
</evidence>
<evidence type="ECO:0000256" key="1">
    <source>
        <dbReference type="SAM" id="Coils"/>
    </source>
</evidence>
<evidence type="ECO:0008006" key="4">
    <source>
        <dbReference type="Google" id="ProtNLM"/>
    </source>
</evidence>
<evidence type="ECO:0000313" key="2">
    <source>
        <dbReference type="EMBL" id="MBN8431836.1"/>
    </source>
</evidence>
<keyword evidence="3" id="KW-1185">Reference proteome</keyword>
<reference evidence="2 3" key="1">
    <citation type="submission" date="2020-12" db="EMBL/GenBank/DDBJ databases">
        <title>Oil enriched cultivation method for isolating marine PHA-producing bacteria.</title>
        <authorList>
            <person name="Zheng W."/>
            <person name="Yu S."/>
            <person name="Huang Y."/>
        </authorList>
    </citation>
    <scope>NUCLEOTIDE SEQUENCE [LARGE SCALE GENOMIC DNA]</scope>
    <source>
        <strain evidence="2 3">SN0-2</strain>
    </source>
</reference>
<keyword evidence="1" id="KW-0175">Coiled coil</keyword>
<sequence length="51" mass="6067">MNEFSQLLQIVQDLKHRVDAQQLQLDIQREQIAELTEQLYGQTERPEDKAK</sequence>
<comment type="caution">
    <text evidence="2">The sequence shown here is derived from an EMBL/GenBank/DDBJ whole genome shotgun (WGS) entry which is preliminary data.</text>
</comment>
<dbReference type="EMBL" id="JAEKJR010000002">
    <property type="protein sequence ID" value="MBN8431836.1"/>
    <property type="molecule type" value="Genomic_DNA"/>
</dbReference>
<feature type="coiled-coil region" evidence="1">
    <location>
        <begin position="11"/>
        <end position="38"/>
    </location>
</feature>
<protein>
    <recommendedName>
        <fullName evidence="4">SlyX protein</fullName>
    </recommendedName>
</protein>
<name>A0ABS3E965_9GAMM</name>
<gene>
    <name evidence="2" type="ORF">JF535_13340</name>
</gene>